<dbReference type="STRING" id="1603606.DSOUD_0839"/>
<feature type="domain" description="Integrase catalytic" evidence="1">
    <location>
        <begin position="151"/>
        <end position="336"/>
    </location>
</feature>
<evidence type="ECO:0000259" key="1">
    <source>
        <dbReference type="PROSITE" id="PS50994"/>
    </source>
</evidence>
<proteinExistence type="predicted"/>
<dbReference type="InterPro" id="IPR001584">
    <property type="entry name" value="Integrase_cat-core"/>
</dbReference>
<dbReference type="RefSeq" id="WP_053549817.1">
    <property type="nucleotide sequence ID" value="NZ_CP010802.1"/>
</dbReference>
<dbReference type="OrthoDB" id="5522631at2"/>
<dbReference type="InterPro" id="IPR012337">
    <property type="entry name" value="RNaseH-like_sf"/>
</dbReference>
<dbReference type="PANTHER" id="PTHR35004:SF7">
    <property type="entry name" value="INTEGRASE PROTEIN"/>
    <property type="match status" value="1"/>
</dbReference>
<gene>
    <name evidence="2" type="ORF">DSOUD_0839</name>
</gene>
<dbReference type="InterPro" id="IPR036397">
    <property type="entry name" value="RNaseH_sf"/>
</dbReference>
<reference evidence="2 3" key="1">
    <citation type="submission" date="2015-07" db="EMBL/GenBank/DDBJ databases">
        <title>Isolation and Genomic Characterization of a Novel Halophilic Metal-Reducing Deltaproteobacterium from the Deep Subsurface.</title>
        <authorList>
            <person name="Badalamenti J.P."/>
            <person name="Summers Z.M."/>
            <person name="Gralnick J.A."/>
            <person name="Bond D.R."/>
        </authorList>
    </citation>
    <scope>NUCLEOTIDE SEQUENCE [LARGE SCALE GENOMIC DNA]</scope>
    <source>
        <strain evidence="2 3">WTL</strain>
    </source>
</reference>
<name>A0A0M4D0X4_9BACT</name>
<keyword evidence="3" id="KW-1185">Reference proteome</keyword>
<evidence type="ECO:0000313" key="2">
    <source>
        <dbReference type="EMBL" id="ALC15626.1"/>
    </source>
</evidence>
<protein>
    <submittedName>
        <fullName evidence="2">Putative integrase</fullName>
    </submittedName>
</protein>
<dbReference type="Gene3D" id="3.30.420.10">
    <property type="entry name" value="Ribonuclease H-like superfamily/Ribonuclease H"/>
    <property type="match status" value="1"/>
</dbReference>
<dbReference type="PANTHER" id="PTHR35004">
    <property type="entry name" value="TRANSPOSASE RV3428C-RELATED"/>
    <property type="match status" value="1"/>
</dbReference>
<accession>A0A0M4D0X4</accession>
<dbReference type="Proteomes" id="UP000057158">
    <property type="component" value="Chromosome"/>
</dbReference>
<organism evidence="2 3">
    <name type="scientific">Desulfuromonas soudanensis</name>
    <dbReference type="NCBI Taxonomy" id="1603606"/>
    <lineage>
        <taxon>Bacteria</taxon>
        <taxon>Pseudomonadati</taxon>
        <taxon>Thermodesulfobacteriota</taxon>
        <taxon>Desulfuromonadia</taxon>
        <taxon>Desulfuromonadales</taxon>
        <taxon>Desulfuromonadaceae</taxon>
        <taxon>Desulfuromonas</taxon>
    </lineage>
</organism>
<evidence type="ECO:0000313" key="3">
    <source>
        <dbReference type="Proteomes" id="UP000057158"/>
    </source>
</evidence>
<dbReference type="PATRIC" id="fig|1603606.3.peg.921"/>
<dbReference type="EMBL" id="CP010802">
    <property type="protein sequence ID" value="ALC15626.1"/>
    <property type="molecule type" value="Genomic_DNA"/>
</dbReference>
<sequence length="531" mass="60316">MAKAIEPAVLTMVLSDWRSAPQGHKTMVIFNWAGRLGVSEATLYRALPRSRERKAERKIEGIEDSARVIAAIKCRPPEHRGKITTEQAVKLALANGQLPAAHAEVHSATWDRVIRDVCDLRTTRRISRFQAERPNQLHHVDGSTSSCFYIAKRLPDGEFVLKLHKGMKDYKNKPIPVDGLRPWVYGLTDDHSGVHVARYVAACGESAGDNMDFLSWAWSKNDDKELFGIPEKIKGDKGPMMSSEGAPEWFGRLGVDIDPSTPLNKESHGKIERPWRTMWQRFELPFFVETDWKKFEITLGELNRRFFIYQQELNNRRHRFERTVNRIDAWRKISLLGGAVALPENAIRTVVRRWARKLDQAGVFSLDNVLYEVKGLHDAWVYVYQGVFENKMVVVDQVTGQKYEVEDFAPNKLGEYSTQKEAPYQKAAKAGALLDGMHNTLYVEKPVASAKVSRIPTRVKAPRQLDDPLAVDSYASLGEAMRDFQKLCGFVLDKESREGVGALITDNRLSRRFVADLAGEVQVERERRVTG</sequence>
<dbReference type="SUPFAM" id="SSF53098">
    <property type="entry name" value="Ribonuclease H-like"/>
    <property type="match status" value="1"/>
</dbReference>
<dbReference type="KEGG" id="des:DSOUD_0839"/>
<dbReference type="GO" id="GO:0015074">
    <property type="term" value="P:DNA integration"/>
    <property type="evidence" value="ECO:0007669"/>
    <property type="project" value="InterPro"/>
</dbReference>
<dbReference type="PROSITE" id="PS50994">
    <property type="entry name" value="INTEGRASE"/>
    <property type="match status" value="1"/>
</dbReference>
<dbReference type="GO" id="GO:0003676">
    <property type="term" value="F:nucleic acid binding"/>
    <property type="evidence" value="ECO:0007669"/>
    <property type="project" value="InterPro"/>
</dbReference>
<dbReference type="AlphaFoldDB" id="A0A0M4D0X4"/>